<keyword evidence="2" id="KW-1185">Reference proteome</keyword>
<sequence>VRERGVLIRLLSDPVEEIQRRRGWECQSFTDGSRRDTHV</sequence>
<name>A0AAN8FR23_TRICO</name>
<evidence type="ECO:0000313" key="1">
    <source>
        <dbReference type="EMBL" id="KAK5979107.1"/>
    </source>
</evidence>
<dbReference type="Proteomes" id="UP001331761">
    <property type="component" value="Unassembled WGS sequence"/>
</dbReference>
<reference evidence="1 2" key="1">
    <citation type="submission" date="2019-10" db="EMBL/GenBank/DDBJ databases">
        <title>Assembly and Annotation for the nematode Trichostrongylus colubriformis.</title>
        <authorList>
            <person name="Martin J."/>
        </authorList>
    </citation>
    <scope>NUCLEOTIDE SEQUENCE [LARGE SCALE GENOMIC DNA]</scope>
    <source>
        <strain evidence="1">G859</strain>
        <tissue evidence="1">Whole worm</tissue>
    </source>
</reference>
<accession>A0AAN8FR23</accession>
<comment type="caution">
    <text evidence="1">The sequence shown here is derived from an EMBL/GenBank/DDBJ whole genome shotgun (WGS) entry which is preliminary data.</text>
</comment>
<dbReference type="AlphaFoldDB" id="A0AAN8FR23"/>
<proteinExistence type="predicted"/>
<dbReference type="EMBL" id="WIXE01008671">
    <property type="protein sequence ID" value="KAK5979107.1"/>
    <property type="molecule type" value="Genomic_DNA"/>
</dbReference>
<gene>
    <name evidence="1" type="ORF">GCK32_010841</name>
</gene>
<feature type="non-terminal residue" evidence="1">
    <location>
        <position position="1"/>
    </location>
</feature>
<organism evidence="1 2">
    <name type="scientific">Trichostrongylus colubriformis</name>
    <name type="common">Black scour worm</name>
    <dbReference type="NCBI Taxonomy" id="6319"/>
    <lineage>
        <taxon>Eukaryota</taxon>
        <taxon>Metazoa</taxon>
        <taxon>Ecdysozoa</taxon>
        <taxon>Nematoda</taxon>
        <taxon>Chromadorea</taxon>
        <taxon>Rhabditida</taxon>
        <taxon>Rhabditina</taxon>
        <taxon>Rhabditomorpha</taxon>
        <taxon>Strongyloidea</taxon>
        <taxon>Trichostrongylidae</taxon>
        <taxon>Trichostrongylus</taxon>
    </lineage>
</organism>
<evidence type="ECO:0000313" key="2">
    <source>
        <dbReference type="Proteomes" id="UP001331761"/>
    </source>
</evidence>
<protein>
    <submittedName>
        <fullName evidence="1">Uncharacterized protein</fullName>
    </submittedName>
</protein>